<name>A0ABP9FTH3_9SPHI</name>
<reference evidence="2" key="1">
    <citation type="journal article" date="2019" name="Int. J. Syst. Evol. Microbiol.">
        <title>The Global Catalogue of Microorganisms (GCM) 10K type strain sequencing project: providing services to taxonomists for standard genome sequencing and annotation.</title>
        <authorList>
            <consortium name="The Broad Institute Genomics Platform"/>
            <consortium name="The Broad Institute Genome Sequencing Center for Infectious Disease"/>
            <person name="Wu L."/>
            <person name="Ma J."/>
        </authorList>
    </citation>
    <scope>NUCLEOTIDE SEQUENCE [LARGE SCALE GENOMIC DNA]</scope>
    <source>
        <strain evidence="2">JCM 18283</strain>
    </source>
</reference>
<accession>A0ABP9FTH3</accession>
<keyword evidence="2" id="KW-1185">Reference proteome</keyword>
<dbReference type="EMBL" id="BAABJI010000002">
    <property type="protein sequence ID" value="GAA4915597.1"/>
    <property type="molecule type" value="Genomic_DNA"/>
</dbReference>
<comment type="caution">
    <text evidence="1">The sequence shown here is derived from an EMBL/GenBank/DDBJ whole genome shotgun (WGS) entry which is preliminary data.</text>
</comment>
<proteinExistence type="predicted"/>
<evidence type="ECO:0000313" key="2">
    <source>
        <dbReference type="Proteomes" id="UP001501436"/>
    </source>
</evidence>
<organism evidence="1 2">
    <name type="scientific">Mucilaginibacter defluvii</name>
    <dbReference type="NCBI Taxonomy" id="1196019"/>
    <lineage>
        <taxon>Bacteria</taxon>
        <taxon>Pseudomonadati</taxon>
        <taxon>Bacteroidota</taxon>
        <taxon>Sphingobacteriia</taxon>
        <taxon>Sphingobacteriales</taxon>
        <taxon>Sphingobacteriaceae</taxon>
        <taxon>Mucilaginibacter</taxon>
    </lineage>
</organism>
<dbReference type="Proteomes" id="UP001501436">
    <property type="component" value="Unassembled WGS sequence"/>
</dbReference>
<dbReference type="Gene3D" id="3.90.1140.10">
    <property type="entry name" value="Cyclic phosphodiesterase"/>
    <property type="match status" value="1"/>
</dbReference>
<evidence type="ECO:0008006" key="3">
    <source>
        <dbReference type="Google" id="ProtNLM"/>
    </source>
</evidence>
<evidence type="ECO:0000313" key="1">
    <source>
        <dbReference type="EMBL" id="GAA4915597.1"/>
    </source>
</evidence>
<dbReference type="InterPro" id="IPR009097">
    <property type="entry name" value="Cyclic_Pdiesterase"/>
</dbReference>
<sequence length="183" mass="21481">MHYADYMMLLAPPEQVNTEIKRYKLASAKHIGNFDSMHSKAHISICGADRQKTFIIEPSLQRMAQKLSTIPPIVLHIKGFDFFKHGDKGLTIYARIEQTDAVKRWFKLLLLKMNLKMSITPHITIVRNIPGHQFEQLWPHFAKAQYHDVFKIDGLTILKRDTFEPHQNWQQHRLLPFNNSFFS</sequence>
<dbReference type="SUPFAM" id="SSF55144">
    <property type="entry name" value="LigT-like"/>
    <property type="match status" value="1"/>
</dbReference>
<dbReference type="Pfam" id="PF13563">
    <property type="entry name" value="2_5_RNA_ligase2"/>
    <property type="match status" value="1"/>
</dbReference>
<protein>
    <recommendedName>
        <fullName evidence="3">2'-5' RNA ligase</fullName>
    </recommendedName>
</protein>
<dbReference type="RefSeq" id="WP_345330945.1">
    <property type="nucleotide sequence ID" value="NZ_BAABJI010000002.1"/>
</dbReference>
<gene>
    <name evidence="1" type="ORF">GCM10023313_18880</name>
</gene>